<dbReference type="PROSITE" id="PS00502">
    <property type="entry name" value="POLYGALACTURONASE"/>
    <property type="match status" value="1"/>
</dbReference>
<evidence type="ECO:0000256" key="3">
    <source>
        <dbReference type="ARBA" id="ARBA00012736"/>
    </source>
</evidence>
<comment type="caution">
    <text evidence="15">The sequence shown here is derived from an EMBL/GenBank/DDBJ whole genome shotgun (WGS) entry which is preliminary data.</text>
</comment>
<dbReference type="OrthoDB" id="187139at2759"/>
<dbReference type="AlphaFoldDB" id="A0A8S0V7C2"/>
<keyword evidence="6" id="KW-0732">Signal</keyword>
<evidence type="ECO:0000256" key="1">
    <source>
        <dbReference type="ARBA" id="ARBA00004191"/>
    </source>
</evidence>
<keyword evidence="8 13" id="KW-0378">Hydrolase</keyword>
<reference evidence="15 16" key="1">
    <citation type="submission" date="2019-12" db="EMBL/GenBank/DDBJ databases">
        <authorList>
            <person name="Alioto T."/>
            <person name="Alioto T."/>
            <person name="Gomez Garrido J."/>
        </authorList>
    </citation>
    <scope>NUCLEOTIDE SEQUENCE [LARGE SCALE GENOMIC DNA]</scope>
</reference>
<evidence type="ECO:0000256" key="11">
    <source>
        <dbReference type="ARBA" id="ARBA00034074"/>
    </source>
</evidence>
<dbReference type="InterPro" id="IPR011050">
    <property type="entry name" value="Pectin_lyase_fold/virulence"/>
</dbReference>
<keyword evidence="16" id="KW-1185">Reference proteome</keyword>
<dbReference type="EC" id="3.2.1.15" evidence="3"/>
<evidence type="ECO:0000256" key="13">
    <source>
        <dbReference type="RuleBase" id="RU361169"/>
    </source>
</evidence>
<dbReference type="Gramene" id="OE9A048280T2">
    <property type="protein sequence ID" value="OE9A048280C2"/>
    <property type="gene ID" value="OE9A048280"/>
</dbReference>
<comment type="subcellular location">
    <subcellularLocation>
        <location evidence="1">Secreted</location>
        <location evidence="1">Cell wall</location>
    </subcellularLocation>
</comment>
<dbReference type="Gene3D" id="2.160.20.10">
    <property type="entry name" value="Single-stranded right-handed beta-helix, Pectin lyase-like"/>
    <property type="match status" value="1"/>
</dbReference>
<keyword evidence="10" id="KW-0961">Cell wall biogenesis/degradation</keyword>
<dbReference type="GO" id="GO:0004650">
    <property type="term" value="F:polygalacturonase activity"/>
    <property type="evidence" value="ECO:0007669"/>
    <property type="project" value="UniProtKB-EC"/>
</dbReference>
<dbReference type="GO" id="GO:0071555">
    <property type="term" value="P:cell wall organization"/>
    <property type="evidence" value="ECO:0007669"/>
    <property type="project" value="UniProtKB-KW"/>
</dbReference>
<name>A0A8S0V7C2_OLEEU</name>
<dbReference type="InterPro" id="IPR012334">
    <property type="entry name" value="Pectin_lyas_fold"/>
</dbReference>
<evidence type="ECO:0000256" key="12">
    <source>
        <dbReference type="PROSITE-ProRule" id="PRU10052"/>
    </source>
</evidence>
<dbReference type="Proteomes" id="UP000594638">
    <property type="component" value="Unassembled WGS sequence"/>
</dbReference>
<evidence type="ECO:0000256" key="5">
    <source>
        <dbReference type="ARBA" id="ARBA00022525"/>
    </source>
</evidence>
<gene>
    <name evidence="15" type="ORF">OLEA9_A048280</name>
</gene>
<dbReference type="SUPFAM" id="SSF51126">
    <property type="entry name" value="Pectin lyase-like"/>
    <property type="match status" value="1"/>
</dbReference>
<evidence type="ECO:0000256" key="14">
    <source>
        <dbReference type="SAM" id="Phobius"/>
    </source>
</evidence>
<evidence type="ECO:0000256" key="7">
    <source>
        <dbReference type="ARBA" id="ARBA00022737"/>
    </source>
</evidence>
<feature type="active site" evidence="12">
    <location>
        <position position="286"/>
    </location>
</feature>
<sequence>MEMVKLRKLSFSNAYSSHSVYSFNYIVYICICLLLFVTNANGFSPTIQLPTSGLFRNTSYLSKTLVLNINDFGAQGDGFTDDTKTLEDIWTLACSSLSHSKIVIPAGKSYLVRPINFAGPCHSKVTLRISGTIVSPRDPEVWKGLNIHRWFYFHGVKNLIIEGGGVLDGRGEEWWARSCKINKTNPCTHAPTAITFHRCKNLKVRNLTTINSQQMHMAFTTCRRVAVSHLNVLAPADSPNTDGIHISASKRVKLTNIIVSTGDDCISIVSNSSRIHMKNIVCGPGHGISIGSLGKANSSAYVQNVSLDGAYLFNTENGLRIKTWQGGSGFARKIKFQNVWMKNVSNPIIIDQYYCDSSSPCPNQTSSVSIDSVSFRNIRGTSATEVAILFACSESFPCRRLYLKNIQLTSASGGITRSFCWEAYGKSSGLIYPAPCISSGEMIIGVNVKSNSTQRHKVDYALL</sequence>
<feature type="transmembrane region" description="Helical" evidence="14">
    <location>
        <begin position="20"/>
        <end position="38"/>
    </location>
</feature>
<dbReference type="PANTHER" id="PTHR31375">
    <property type="match status" value="1"/>
</dbReference>
<keyword evidence="5" id="KW-0964">Secreted</keyword>
<evidence type="ECO:0000256" key="9">
    <source>
        <dbReference type="ARBA" id="ARBA00023295"/>
    </source>
</evidence>
<dbReference type="EMBL" id="CACTIH010009199">
    <property type="protein sequence ID" value="CAA3027319.1"/>
    <property type="molecule type" value="Genomic_DNA"/>
</dbReference>
<keyword evidence="4" id="KW-0134">Cell wall</keyword>
<keyword evidence="14" id="KW-1133">Transmembrane helix</keyword>
<dbReference type="GO" id="GO:0005975">
    <property type="term" value="P:carbohydrate metabolic process"/>
    <property type="evidence" value="ECO:0007669"/>
    <property type="project" value="InterPro"/>
</dbReference>
<dbReference type="FunFam" id="2.160.20.10:FF:000032">
    <property type="entry name" value="Pectin lyase-like superfamily protein"/>
    <property type="match status" value="1"/>
</dbReference>
<proteinExistence type="inferred from homology"/>
<keyword evidence="7" id="KW-0677">Repeat</keyword>
<evidence type="ECO:0000256" key="8">
    <source>
        <dbReference type="ARBA" id="ARBA00022801"/>
    </source>
</evidence>
<dbReference type="InterPro" id="IPR000743">
    <property type="entry name" value="Glyco_hydro_28"/>
</dbReference>
<evidence type="ECO:0000256" key="10">
    <source>
        <dbReference type="ARBA" id="ARBA00023316"/>
    </source>
</evidence>
<keyword evidence="14" id="KW-0812">Transmembrane</keyword>
<evidence type="ECO:0000313" key="15">
    <source>
        <dbReference type="EMBL" id="CAA3027319.1"/>
    </source>
</evidence>
<evidence type="ECO:0000313" key="16">
    <source>
        <dbReference type="Proteomes" id="UP000594638"/>
    </source>
</evidence>
<protein>
    <recommendedName>
        <fullName evidence="3">endo-polygalacturonase</fullName>
        <ecNumber evidence="3">3.2.1.15</ecNumber>
    </recommendedName>
</protein>
<keyword evidence="9 13" id="KW-0326">Glycosidase</keyword>
<comment type="catalytic activity">
    <reaction evidence="11">
        <text>(1,4-alpha-D-galacturonosyl)n+m + H2O = (1,4-alpha-D-galacturonosyl)n + (1,4-alpha-D-galacturonosyl)m.</text>
        <dbReference type="EC" id="3.2.1.15"/>
    </reaction>
</comment>
<keyword evidence="14" id="KW-0472">Membrane</keyword>
<organism evidence="15 16">
    <name type="scientific">Olea europaea subsp. europaea</name>
    <dbReference type="NCBI Taxonomy" id="158383"/>
    <lineage>
        <taxon>Eukaryota</taxon>
        <taxon>Viridiplantae</taxon>
        <taxon>Streptophyta</taxon>
        <taxon>Embryophyta</taxon>
        <taxon>Tracheophyta</taxon>
        <taxon>Spermatophyta</taxon>
        <taxon>Magnoliopsida</taxon>
        <taxon>eudicotyledons</taxon>
        <taxon>Gunneridae</taxon>
        <taxon>Pentapetalae</taxon>
        <taxon>asterids</taxon>
        <taxon>lamiids</taxon>
        <taxon>Lamiales</taxon>
        <taxon>Oleaceae</taxon>
        <taxon>Oleeae</taxon>
        <taxon>Olea</taxon>
    </lineage>
</organism>
<evidence type="ECO:0000256" key="2">
    <source>
        <dbReference type="ARBA" id="ARBA00008834"/>
    </source>
</evidence>
<accession>A0A8S0V7C2</accession>
<evidence type="ECO:0000256" key="6">
    <source>
        <dbReference type="ARBA" id="ARBA00022729"/>
    </source>
</evidence>
<dbReference type="Pfam" id="PF00295">
    <property type="entry name" value="Glyco_hydro_28"/>
    <property type="match status" value="1"/>
</dbReference>
<comment type="similarity">
    <text evidence="2 13">Belongs to the glycosyl hydrolase 28 family.</text>
</comment>
<evidence type="ECO:0000256" key="4">
    <source>
        <dbReference type="ARBA" id="ARBA00022512"/>
    </source>
</evidence>